<dbReference type="AlphaFoldDB" id="A0A9Q3UN00"/>
<name>A0A9Q3UN00_9GAMM</name>
<dbReference type="EMBL" id="JAJGNA010000005">
    <property type="protein sequence ID" value="MCC4308239.1"/>
    <property type="molecule type" value="Genomic_DNA"/>
</dbReference>
<dbReference type="NCBIfam" id="NF041636">
    <property type="entry name" value="slam_lipo"/>
    <property type="match status" value="1"/>
</dbReference>
<dbReference type="SUPFAM" id="SSF56925">
    <property type="entry name" value="OMPA-like"/>
    <property type="match status" value="1"/>
</dbReference>
<feature type="chain" id="PRO_5040211618" evidence="1">
    <location>
        <begin position="24"/>
        <end position="250"/>
    </location>
</feature>
<feature type="domain" description="HphA C-terminal" evidence="3">
    <location>
        <begin position="143"/>
        <end position="249"/>
    </location>
</feature>
<dbReference type="Proteomes" id="UP001108027">
    <property type="component" value="Unassembled WGS sequence"/>
</dbReference>
<dbReference type="Pfam" id="PF22828">
    <property type="entry name" value="HphA_N"/>
    <property type="match status" value="1"/>
</dbReference>
<accession>A0A9Q3UN00</accession>
<dbReference type="Pfam" id="PF22829">
    <property type="entry name" value="HphA_C"/>
    <property type="match status" value="1"/>
</dbReference>
<evidence type="ECO:0000259" key="3">
    <source>
        <dbReference type="Pfam" id="PF22829"/>
    </source>
</evidence>
<gene>
    <name evidence="4" type="ORF">LL252_06605</name>
</gene>
<feature type="domain" description="HphA N-terminal heme-binding" evidence="2">
    <location>
        <begin position="21"/>
        <end position="123"/>
    </location>
</feature>
<feature type="signal peptide" evidence="1">
    <location>
        <begin position="1"/>
        <end position="23"/>
    </location>
</feature>
<evidence type="ECO:0000256" key="1">
    <source>
        <dbReference type="SAM" id="SignalP"/>
    </source>
</evidence>
<dbReference type="RefSeq" id="WP_228233498.1">
    <property type="nucleotide sequence ID" value="NZ_JAJGNA010000005.1"/>
</dbReference>
<dbReference type="Gene3D" id="2.40.160.90">
    <property type="match status" value="1"/>
</dbReference>
<organism evidence="4 5">
    <name type="scientific">Alloalcanivorax marinus</name>
    <dbReference type="NCBI Taxonomy" id="1177169"/>
    <lineage>
        <taxon>Bacteria</taxon>
        <taxon>Pseudomonadati</taxon>
        <taxon>Pseudomonadota</taxon>
        <taxon>Gammaproteobacteria</taxon>
        <taxon>Oceanospirillales</taxon>
        <taxon>Alcanivoracaceae</taxon>
        <taxon>Alloalcanivorax</taxon>
    </lineage>
</organism>
<keyword evidence="5" id="KW-1185">Reference proteome</keyword>
<sequence>MKEMTFKAALAVAALSAASLTQAAVVGGESDNTYVEAGTSTVDAGPHTSGLAGIGVETNSMNIDDKVDFQFLSVFSPSDIDGVHTLSSPIDVDDPDHSGMGVFSFAQAGSEDVWFGEWSEAGGPNFEHRTVYYVGEKGNVDATMPTSGEVNYAVTGINRHSAGNALSGTLTADFSGNTVSGSFGDGNLTIGIDANISGSSFSGTASAVDSAGSASGVSVGEFYGSNAAALAGMATFSGNSDYDTAFGGAR</sequence>
<keyword evidence="1" id="KW-0732">Signal</keyword>
<dbReference type="InterPro" id="IPR054535">
    <property type="entry name" value="HphA_N"/>
</dbReference>
<evidence type="ECO:0000313" key="5">
    <source>
        <dbReference type="Proteomes" id="UP001108027"/>
    </source>
</evidence>
<proteinExistence type="predicted"/>
<comment type="caution">
    <text evidence="4">The sequence shown here is derived from an EMBL/GenBank/DDBJ whole genome shotgun (WGS) entry which is preliminary data.</text>
</comment>
<dbReference type="InterPro" id="IPR054536">
    <property type="entry name" value="HphA_C"/>
</dbReference>
<reference evidence="4" key="1">
    <citation type="submission" date="2021-10" db="EMBL/GenBank/DDBJ databases">
        <title>The diversity and Nitrogen Metabolism of Culturable Nitrate-Utilizing Bacteria Within the Oxygen Minimum Zone of the Changjiang (Yangtze River)Estuary.</title>
        <authorList>
            <person name="Zhang D."/>
            <person name="Zheng J."/>
            <person name="Liu S."/>
            <person name="He W."/>
        </authorList>
    </citation>
    <scope>NUCLEOTIDE SEQUENCE</scope>
    <source>
        <strain evidence="4">FXH-223</strain>
    </source>
</reference>
<dbReference type="InterPro" id="IPR054843">
    <property type="entry name" value="Slam_hemophilin_C"/>
</dbReference>
<evidence type="ECO:0000259" key="2">
    <source>
        <dbReference type="Pfam" id="PF22828"/>
    </source>
</evidence>
<protein>
    <submittedName>
        <fullName evidence="4">Transferrin-binding protein-like solute binding protein</fullName>
    </submittedName>
</protein>
<dbReference type="InterPro" id="IPR011250">
    <property type="entry name" value="OMP/PagP_B-barrel"/>
</dbReference>
<evidence type="ECO:0000313" key="4">
    <source>
        <dbReference type="EMBL" id="MCC4308239.1"/>
    </source>
</evidence>